<feature type="region of interest" description="Disordered" evidence="1">
    <location>
        <begin position="1"/>
        <end position="20"/>
    </location>
</feature>
<evidence type="ECO:0000256" key="1">
    <source>
        <dbReference type="SAM" id="MobiDB-lite"/>
    </source>
</evidence>
<feature type="non-terminal residue" evidence="3">
    <location>
        <position position="254"/>
    </location>
</feature>
<sequence length="254" mass="29248">MKNSGIQRKGAKRVKQNSNSAKDRYENVLMYVDDSNPLRNSNQGFKPNNVGPMTTDPLEKVLQSINVFPIVNIHLLENNLKDLLTCDSNDDSSQISQALHGNLAKEIVNTIFNEISDDKDKELQKMMNYGLPNNSKCLNSLKHKNLDNRRSDYKTSNSDTIEKAACRSLTSDFHDFLQWLLDIENSSEMTDEATKENTYSNDDLGGNLNDWHLKAKIIKHLLDEYKLLSKTDKTKLQSLHEYLVNRYEFVKHYM</sequence>
<dbReference type="GeneID" id="105361171"/>
<gene>
    <name evidence="3" type="primary">LOC105361171</name>
</gene>
<dbReference type="AlphaFoldDB" id="A0AAJ6YEH2"/>
<dbReference type="KEGG" id="csol:105361171"/>
<proteinExistence type="predicted"/>
<accession>A0AAJ6YEH2</accession>
<dbReference type="RefSeq" id="XP_011496582.1">
    <property type="nucleotide sequence ID" value="XM_011498280.1"/>
</dbReference>
<reference evidence="3" key="1">
    <citation type="submission" date="2025-08" db="UniProtKB">
        <authorList>
            <consortium name="RefSeq"/>
        </authorList>
    </citation>
    <scope>IDENTIFICATION</scope>
</reference>
<organism evidence="2 3">
    <name type="scientific">Ceratosolen solmsi marchali</name>
    <dbReference type="NCBI Taxonomy" id="326594"/>
    <lineage>
        <taxon>Eukaryota</taxon>
        <taxon>Metazoa</taxon>
        <taxon>Ecdysozoa</taxon>
        <taxon>Arthropoda</taxon>
        <taxon>Hexapoda</taxon>
        <taxon>Insecta</taxon>
        <taxon>Pterygota</taxon>
        <taxon>Neoptera</taxon>
        <taxon>Endopterygota</taxon>
        <taxon>Hymenoptera</taxon>
        <taxon>Apocrita</taxon>
        <taxon>Proctotrupomorpha</taxon>
        <taxon>Chalcidoidea</taxon>
        <taxon>Agaonidae</taxon>
        <taxon>Agaoninae</taxon>
        <taxon>Ceratosolen</taxon>
    </lineage>
</organism>
<keyword evidence="2" id="KW-1185">Reference proteome</keyword>
<evidence type="ECO:0000313" key="2">
    <source>
        <dbReference type="Proteomes" id="UP000695007"/>
    </source>
</evidence>
<name>A0AAJ6YEH2_9HYME</name>
<protein>
    <submittedName>
        <fullName evidence="3">Uncharacterized protein LOC105361171</fullName>
    </submittedName>
</protein>
<evidence type="ECO:0000313" key="3">
    <source>
        <dbReference type="RefSeq" id="XP_011496582.1"/>
    </source>
</evidence>
<dbReference type="Proteomes" id="UP000695007">
    <property type="component" value="Unplaced"/>
</dbReference>